<dbReference type="Proteomes" id="UP000324222">
    <property type="component" value="Unassembled WGS sequence"/>
</dbReference>
<comment type="caution">
    <text evidence="1">The sequence shown here is derived from an EMBL/GenBank/DDBJ whole genome shotgun (WGS) entry which is preliminary data.</text>
</comment>
<keyword evidence="2" id="KW-1185">Reference proteome</keyword>
<reference evidence="1 2" key="1">
    <citation type="submission" date="2019-05" db="EMBL/GenBank/DDBJ databases">
        <title>Another draft genome of Portunus trituberculatus and its Hox gene families provides insights of decapod evolution.</title>
        <authorList>
            <person name="Jeong J.-H."/>
            <person name="Song I."/>
            <person name="Kim S."/>
            <person name="Choi T."/>
            <person name="Kim D."/>
            <person name="Ryu S."/>
            <person name="Kim W."/>
        </authorList>
    </citation>
    <scope>NUCLEOTIDE SEQUENCE [LARGE SCALE GENOMIC DNA]</scope>
    <source>
        <tissue evidence="1">Muscle</tissue>
    </source>
</reference>
<evidence type="ECO:0000313" key="1">
    <source>
        <dbReference type="EMBL" id="MPC59906.1"/>
    </source>
</evidence>
<accession>A0A5B7GQN2</accession>
<name>A0A5B7GQN2_PORTR</name>
<dbReference type="AlphaFoldDB" id="A0A5B7GQN2"/>
<dbReference type="EMBL" id="VSRR010016969">
    <property type="protein sequence ID" value="MPC59906.1"/>
    <property type="molecule type" value="Genomic_DNA"/>
</dbReference>
<sequence length="88" mass="9891">MGGHTPGGRRASPRLPMVPLQACREAQRVLDIDSSRRVTQESEQRAKKLLPGFPMRLPILQEVNSSNRSTTECLSSDLSRFLIWAEKT</sequence>
<organism evidence="1 2">
    <name type="scientific">Portunus trituberculatus</name>
    <name type="common">Swimming crab</name>
    <name type="synonym">Neptunus trituberculatus</name>
    <dbReference type="NCBI Taxonomy" id="210409"/>
    <lineage>
        <taxon>Eukaryota</taxon>
        <taxon>Metazoa</taxon>
        <taxon>Ecdysozoa</taxon>
        <taxon>Arthropoda</taxon>
        <taxon>Crustacea</taxon>
        <taxon>Multicrustacea</taxon>
        <taxon>Malacostraca</taxon>
        <taxon>Eumalacostraca</taxon>
        <taxon>Eucarida</taxon>
        <taxon>Decapoda</taxon>
        <taxon>Pleocyemata</taxon>
        <taxon>Brachyura</taxon>
        <taxon>Eubrachyura</taxon>
        <taxon>Portunoidea</taxon>
        <taxon>Portunidae</taxon>
        <taxon>Portuninae</taxon>
        <taxon>Portunus</taxon>
    </lineage>
</organism>
<protein>
    <submittedName>
        <fullName evidence="1">Uncharacterized protein</fullName>
    </submittedName>
</protein>
<gene>
    <name evidence="1" type="ORF">E2C01_053935</name>
</gene>
<evidence type="ECO:0000313" key="2">
    <source>
        <dbReference type="Proteomes" id="UP000324222"/>
    </source>
</evidence>
<proteinExistence type="predicted"/>